<reference evidence="1 2" key="1">
    <citation type="submission" date="2020-09" db="EMBL/GenBank/DDBJ databases">
        <title>Characterization and genome sequencing of Ruminiclostridium sp. nov. MA18.</title>
        <authorList>
            <person name="Rettenmaier R."/>
            <person name="Kowollik M.-L."/>
            <person name="Liebl W."/>
            <person name="Zverlov V."/>
        </authorList>
    </citation>
    <scope>NUCLEOTIDE SEQUENCE [LARGE SCALE GENOMIC DNA]</scope>
    <source>
        <strain evidence="1 2">MA18</strain>
    </source>
</reference>
<organism evidence="1 2">
    <name type="scientific">Ruminiclostridium herbifermentans</name>
    <dbReference type="NCBI Taxonomy" id="2488810"/>
    <lineage>
        <taxon>Bacteria</taxon>
        <taxon>Bacillati</taxon>
        <taxon>Bacillota</taxon>
        <taxon>Clostridia</taxon>
        <taxon>Eubacteriales</taxon>
        <taxon>Oscillospiraceae</taxon>
        <taxon>Ruminiclostridium</taxon>
    </lineage>
</organism>
<protein>
    <submittedName>
        <fullName evidence="1">Stage II sporulation protein R</fullName>
    </submittedName>
</protein>
<dbReference type="KEGG" id="rher:EHE19_017390"/>
<dbReference type="OrthoDB" id="9793324at2"/>
<name>A0A4U7JI66_9FIRM</name>
<accession>A0A4U7JI66</accession>
<dbReference type="EMBL" id="CP061336">
    <property type="protein sequence ID" value="QNU66600.1"/>
    <property type="molecule type" value="Genomic_DNA"/>
</dbReference>
<dbReference type="NCBIfam" id="TIGR02837">
    <property type="entry name" value="spore_II_R"/>
    <property type="match status" value="1"/>
</dbReference>
<gene>
    <name evidence="1" type="primary">spoIIR</name>
    <name evidence="1" type="ORF">EHE19_017390</name>
</gene>
<dbReference type="Proteomes" id="UP000306409">
    <property type="component" value="Chromosome"/>
</dbReference>
<sequence>MSKVVLFLKSNQLSKKIENIVKLAVIVLILSVLAAWIVSNIYAEDVNAGLSQNLIRLHVIANSDSDADQALKLQVRDAIIEYMKGKLANSKDIDETKTIINNNLRNIEKISQEVIAKNNFSYSVNAAMGNYDFPTKVYGDISLPAGRYEALRVVIGEGAGANWWCVLFPPLCFIDATHGTIPDSVKNDLKSSLSPEEFRLITTAENDDDIPIKIRFKVVELLQGSKIKVTGAINRMFR</sequence>
<proteinExistence type="predicted"/>
<dbReference type="InterPro" id="IPR014202">
    <property type="entry name" value="Spore_II_R"/>
</dbReference>
<dbReference type="RefSeq" id="WP_137697367.1">
    <property type="nucleotide sequence ID" value="NZ_CP061336.1"/>
</dbReference>
<dbReference type="Pfam" id="PF09551">
    <property type="entry name" value="Spore_II_R"/>
    <property type="match status" value="1"/>
</dbReference>
<dbReference type="AlphaFoldDB" id="A0A4U7JI66"/>
<evidence type="ECO:0000313" key="1">
    <source>
        <dbReference type="EMBL" id="QNU66600.1"/>
    </source>
</evidence>
<evidence type="ECO:0000313" key="2">
    <source>
        <dbReference type="Proteomes" id="UP000306409"/>
    </source>
</evidence>
<keyword evidence="2" id="KW-1185">Reference proteome</keyword>